<protein>
    <recommendedName>
        <fullName evidence="8">mRNA-capping enzyme subunit beta</fullName>
        <ecNumber evidence="8">3.6.1.74</ecNumber>
    </recommendedName>
    <alternativeName>
        <fullName evidence="8">mRNA 5'-phosphatase</fullName>
    </alternativeName>
    <alternativeName>
        <fullName evidence="8">mRNA 5'-triphosphate monophosphatase</fullName>
    </alternativeName>
</protein>
<feature type="compositionally biased region" description="Low complexity" evidence="9">
    <location>
        <begin position="162"/>
        <end position="199"/>
    </location>
</feature>
<dbReference type="RefSeq" id="XP_046122302.1">
    <property type="nucleotide sequence ID" value="XM_046258032.1"/>
</dbReference>
<feature type="compositionally biased region" description="Basic and acidic residues" evidence="9">
    <location>
        <begin position="637"/>
        <end position="650"/>
    </location>
</feature>
<evidence type="ECO:0000256" key="2">
    <source>
        <dbReference type="ARBA" id="ARBA00004123"/>
    </source>
</evidence>
<dbReference type="InterPro" id="IPR037009">
    <property type="entry name" value="mRNA_triPase_Cet1_sf"/>
</dbReference>
<name>A0A9P7ZVF4_9HYPO</name>
<comment type="cofactor">
    <cofactor evidence="1 8">
        <name>Mg(2+)</name>
        <dbReference type="ChEBI" id="CHEBI:18420"/>
    </cofactor>
</comment>
<comment type="subcellular location">
    <subcellularLocation>
        <location evidence="2 8">Nucleus</location>
    </subcellularLocation>
</comment>
<feature type="domain" description="mRNA triphosphatase Cet1-like" evidence="10">
    <location>
        <begin position="436"/>
        <end position="686"/>
    </location>
</feature>
<keyword evidence="6 8" id="KW-0539">Nucleus</keyword>
<feature type="compositionally biased region" description="Pro residues" evidence="9">
    <location>
        <begin position="86"/>
        <end position="107"/>
    </location>
</feature>
<evidence type="ECO:0000256" key="8">
    <source>
        <dbReference type="RuleBase" id="RU367053"/>
    </source>
</evidence>
<evidence type="ECO:0000256" key="1">
    <source>
        <dbReference type="ARBA" id="ARBA00001946"/>
    </source>
</evidence>
<dbReference type="AlphaFoldDB" id="A0A9P7ZVF4"/>
<dbReference type="InterPro" id="IPR040343">
    <property type="entry name" value="Cet1/Ctl1"/>
</dbReference>
<keyword evidence="8" id="KW-0506">mRNA capping</keyword>
<evidence type="ECO:0000256" key="4">
    <source>
        <dbReference type="ARBA" id="ARBA00022664"/>
    </source>
</evidence>
<feature type="compositionally biased region" description="Basic and acidic residues" evidence="9">
    <location>
        <begin position="322"/>
        <end position="347"/>
    </location>
</feature>
<feature type="compositionally biased region" description="Basic and acidic residues" evidence="9">
    <location>
        <begin position="10"/>
        <end position="24"/>
    </location>
</feature>
<dbReference type="SUPFAM" id="SSF55154">
    <property type="entry name" value="CYTH-like phosphatases"/>
    <property type="match status" value="1"/>
</dbReference>
<feature type="compositionally biased region" description="Low complexity" evidence="9">
    <location>
        <begin position="37"/>
        <end position="50"/>
    </location>
</feature>
<evidence type="ECO:0000256" key="3">
    <source>
        <dbReference type="ARBA" id="ARBA00006345"/>
    </source>
</evidence>
<reference evidence="11" key="1">
    <citation type="journal article" date="2021" name="IMA Fungus">
        <title>Genomic characterization of three marine fungi, including Emericellopsis atlantica sp. nov. with signatures of a generalist lifestyle and marine biomass degradation.</title>
        <authorList>
            <person name="Hagestad O.C."/>
            <person name="Hou L."/>
            <person name="Andersen J.H."/>
            <person name="Hansen E.H."/>
            <person name="Altermark B."/>
            <person name="Li C."/>
            <person name="Kuhnert E."/>
            <person name="Cox R.J."/>
            <person name="Crous P.W."/>
            <person name="Spatafora J.W."/>
            <person name="Lail K."/>
            <person name="Amirebrahimi M."/>
            <person name="Lipzen A."/>
            <person name="Pangilinan J."/>
            <person name="Andreopoulos W."/>
            <person name="Hayes R.D."/>
            <person name="Ng V."/>
            <person name="Grigoriev I.V."/>
            <person name="Jackson S.A."/>
            <person name="Sutton T.D.S."/>
            <person name="Dobson A.D.W."/>
            <person name="Rama T."/>
        </authorList>
    </citation>
    <scope>NUCLEOTIDE SEQUENCE</scope>
    <source>
        <strain evidence="11">TS7</strain>
    </source>
</reference>
<dbReference type="GeneID" id="70288935"/>
<evidence type="ECO:0000259" key="10">
    <source>
        <dbReference type="Pfam" id="PF02940"/>
    </source>
</evidence>
<dbReference type="Pfam" id="PF02940">
    <property type="entry name" value="mRNA_triPase"/>
    <property type="match status" value="1"/>
</dbReference>
<sequence>MDLRSVLNDSGDRGRDGSRDRERSAPQPQPQPPTPQQQPRQLSQHHQQSPASYPAHREYSYPHPSPGNPPSREYEYHAAPYHQGPPQSPYQQPPYPQGRPGPPPPLKPTTSFHDVRSPSGPPGPSPTAYRPAPTPTAAPNASGYFPPHDSPVMRHQSRPENYPYQQQQPVPQVQQQQPTYQYQQRSASQQSTPTPTSAQYGPSLYGSPVATHHSQPPTPQGPPLSATQKQPSYPQQSPTQYQQPLPPPPQPQPHTRLESRAQTPTLSQRRTSVAQITNPPVLDREHSMSVSPKTRPPSIPSGNDYVPAPSEAMDRATTPAKRKMEDRDDEPKVNGERPAKTSKKQDAPAKGPIRRRYPAPPIWAQSARTLGERLPNKPNFVLQKRAHAHVNGAKHVVTQPPPPRDAPRESAPPLAHPAQDLLGDWEPTITNLGPPEDIPRVMADFLFFNIIKNPAAHEIESRGIKFEVEAKLGTLVDRDTNDQRVERGLLSEAILADPSRVAFKSRMTESAHKSFNEFLNATVKETHEQQAAGTRRVPLRYLHRYEVDQFVDMTPDMLDRLPECMNTAPQPGQGRRRPRVRVSRNQQTGQVIAQIVKARVADLDFHIPWGPMDCRISINLEMDWDGPLEQLEDALARQNDRQPDRRKDRLSYTQGPYQIDLTQVTQEQKDRGQSRFTKEHELEIELDPATLIEQGRRADEGREHRYLELVTGFVDNIRLLARKADEIGDVSGKGPR</sequence>
<comment type="catalytic activity">
    <reaction evidence="7">
        <text>a 5'-end triphospho-ribonucleoside in mRNA + H2O = a 5'-end diphospho-ribonucleoside in mRNA + phosphate + H(+)</text>
        <dbReference type="Rhea" id="RHEA:67004"/>
        <dbReference type="Rhea" id="RHEA-COMP:17164"/>
        <dbReference type="Rhea" id="RHEA-COMP:17165"/>
        <dbReference type="ChEBI" id="CHEBI:15377"/>
        <dbReference type="ChEBI" id="CHEBI:15378"/>
        <dbReference type="ChEBI" id="CHEBI:43474"/>
        <dbReference type="ChEBI" id="CHEBI:167616"/>
        <dbReference type="ChEBI" id="CHEBI:167618"/>
        <dbReference type="EC" id="3.6.1.74"/>
    </reaction>
    <physiologicalReaction direction="left-to-right" evidence="7">
        <dbReference type="Rhea" id="RHEA:67005"/>
    </physiologicalReaction>
</comment>
<keyword evidence="4 8" id="KW-0507">mRNA processing</keyword>
<feature type="compositionally biased region" description="Pro residues" evidence="9">
    <location>
        <begin position="27"/>
        <end position="36"/>
    </location>
</feature>
<evidence type="ECO:0000256" key="5">
    <source>
        <dbReference type="ARBA" id="ARBA00022801"/>
    </source>
</evidence>
<comment type="function">
    <text evidence="8">First step of mRNA capping. Converts the 5'-triphosphate end of a nascent mRNA chain into a diphosphate end.</text>
</comment>
<accession>A0A9P7ZVF4</accession>
<keyword evidence="5 8" id="KW-0378">Hydrolase</keyword>
<comment type="subunit">
    <text evidence="8">Heterodimer. The mRNA-capping enzyme is composed of two separate chains alpha and beta, respectively a mRNA guanylyltransferase and an mRNA 5'-triphosphate monophosphatase.</text>
</comment>
<dbReference type="GO" id="GO:0140818">
    <property type="term" value="F:mRNA 5'-triphosphate monophosphatase activity"/>
    <property type="evidence" value="ECO:0007669"/>
    <property type="project" value="UniProtKB-EC"/>
</dbReference>
<feature type="region of interest" description="Disordered" evidence="9">
    <location>
        <begin position="637"/>
        <end position="656"/>
    </location>
</feature>
<feature type="compositionally biased region" description="Low complexity" evidence="9">
    <location>
        <begin position="126"/>
        <end position="141"/>
    </location>
</feature>
<dbReference type="EC" id="3.6.1.74" evidence="8"/>
<dbReference type="EMBL" id="MU251243">
    <property type="protein sequence ID" value="KAG9258378.1"/>
    <property type="molecule type" value="Genomic_DNA"/>
</dbReference>
<feature type="region of interest" description="Disordered" evidence="9">
    <location>
        <begin position="1"/>
        <end position="358"/>
    </location>
</feature>
<dbReference type="PANTHER" id="PTHR28118">
    <property type="entry name" value="POLYNUCLEOTIDE 5'-TRIPHOSPHATASE-RELATED"/>
    <property type="match status" value="1"/>
</dbReference>
<dbReference type="GO" id="GO:0031533">
    <property type="term" value="C:mRNA capping enzyme complex"/>
    <property type="evidence" value="ECO:0007669"/>
    <property type="project" value="UniProtKB-UniRule"/>
</dbReference>
<proteinExistence type="inferred from homology"/>
<evidence type="ECO:0000313" key="12">
    <source>
        <dbReference type="Proteomes" id="UP000887229"/>
    </source>
</evidence>
<evidence type="ECO:0000256" key="9">
    <source>
        <dbReference type="SAM" id="MobiDB-lite"/>
    </source>
</evidence>
<gene>
    <name evidence="11" type="ORF">F5Z01DRAFT_194743</name>
</gene>
<dbReference type="Gene3D" id="3.20.100.10">
    <property type="entry name" value="mRNA triphosphatase Cet1-like"/>
    <property type="match status" value="1"/>
</dbReference>
<dbReference type="InterPro" id="IPR033469">
    <property type="entry name" value="CYTH-like_dom_sf"/>
</dbReference>
<feature type="compositionally biased region" description="Polar residues" evidence="9">
    <location>
        <begin position="260"/>
        <end position="278"/>
    </location>
</feature>
<dbReference type="CDD" id="cd07470">
    <property type="entry name" value="CYTH-like_mRNA_RTPase"/>
    <property type="match status" value="1"/>
</dbReference>
<dbReference type="InterPro" id="IPR004206">
    <property type="entry name" value="mRNA_triPase_Cet1"/>
</dbReference>
<dbReference type="Proteomes" id="UP000887229">
    <property type="component" value="Unassembled WGS sequence"/>
</dbReference>
<dbReference type="PANTHER" id="PTHR28118:SF1">
    <property type="entry name" value="POLYNUCLEOTIDE 5'-TRIPHOSPHATASE CTL1-RELATED"/>
    <property type="match status" value="1"/>
</dbReference>
<comment type="similarity">
    <text evidence="3 8">Belongs to the fungal TPase family.</text>
</comment>
<comment type="caution">
    <text evidence="11">The sequence shown here is derived from an EMBL/GenBank/DDBJ whole genome shotgun (WGS) entry which is preliminary data.</text>
</comment>
<keyword evidence="12" id="KW-1185">Reference proteome</keyword>
<evidence type="ECO:0000256" key="7">
    <source>
        <dbReference type="ARBA" id="ARBA00047740"/>
    </source>
</evidence>
<feature type="region of interest" description="Disordered" evidence="9">
    <location>
        <begin position="565"/>
        <end position="586"/>
    </location>
</feature>
<feature type="compositionally biased region" description="Low complexity" evidence="9">
    <location>
        <begin position="227"/>
        <end position="243"/>
    </location>
</feature>
<dbReference type="OrthoDB" id="272147at2759"/>
<evidence type="ECO:0000313" key="11">
    <source>
        <dbReference type="EMBL" id="KAG9258378.1"/>
    </source>
</evidence>
<dbReference type="GO" id="GO:0004651">
    <property type="term" value="F:polynucleotide 5'-phosphatase activity"/>
    <property type="evidence" value="ECO:0007669"/>
    <property type="project" value="UniProtKB-UniRule"/>
</dbReference>
<evidence type="ECO:0000256" key="6">
    <source>
        <dbReference type="ARBA" id="ARBA00023242"/>
    </source>
</evidence>
<dbReference type="GO" id="GO:0006370">
    <property type="term" value="P:7-methylguanosine mRNA capping"/>
    <property type="evidence" value="ECO:0007669"/>
    <property type="project" value="UniProtKB-UniRule"/>
</dbReference>
<organism evidence="11 12">
    <name type="scientific">Emericellopsis atlantica</name>
    <dbReference type="NCBI Taxonomy" id="2614577"/>
    <lineage>
        <taxon>Eukaryota</taxon>
        <taxon>Fungi</taxon>
        <taxon>Dikarya</taxon>
        <taxon>Ascomycota</taxon>
        <taxon>Pezizomycotina</taxon>
        <taxon>Sordariomycetes</taxon>
        <taxon>Hypocreomycetidae</taxon>
        <taxon>Hypocreales</taxon>
        <taxon>Bionectriaceae</taxon>
        <taxon>Emericellopsis</taxon>
    </lineage>
</organism>
<feature type="region of interest" description="Disordered" evidence="9">
    <location>
        <begin position="395"/>
        <end position="414"/>
    </location>
</feature>